<dbReference type="VEuPathDB" id="FungiDB:TSTA_080410"/>
<dbReference type="Pfam" id="PF18130">
    <property type="entry name" value="ATPgrasp_N"/>
    <property type="match status" value="1"/>
</dbReference>
<evidence type="ECO:0000313" key="6">
    <source>
        <dbReference type="EMBL" id="EED11430.1"/>
    </source>
</evidence>
<dbReference type="RefSeq" id="XP_002488840.1">
    <property type="nucleotide sequence ID" value="XM_002488795.1"/>
</dbReference>
<keyword evidence="1" id="KW-0436">Ligase</keyword>
<evidence type="ECO:0000313" key="7">
    <source>
        <dbReference type="Proteomes" id="UP000001745"/>
    </source>
</evidence>
<dbReference type="AlphaFoldDB" id="B8MVK6"/>
<name>B8MVK6_TALSN</name>
<dbReference type="PANTHER" id="PTHR43585:SF2">
    <property type="entry name" value="ATP-GRASP ENZYME FSQD"/>
    <property type="match status" value="1"/>
</dbReference>
<accession>B8MVK6</accession>
<proteinExistence type="predicted"/>
<dbReference type="PhylomeDB" id="B8MVK6"/>
<dbReference type="Proteomes" id="UP000001745">
    <property type="component" value="Unassembled WGS sequence"/>
</dbReference>
<evidence type="ECO:0000256" key="2">
    <source>
        <dbReference type="ARBA" id="ARBA00022741"/>
    </source>
</evidence>
<dbReference type="InParanoid" id="B8MVK6"/>
<dbReference type="GeneID" id="8108964"/>
<dbReference type="InterPro" id="IPR052032">
    <property type="entry name" value="ATP-dep_AA_Ligase"/>
</dbReference>
<dbReference type="InterPro" id="IPR011761">
    <property type="entry name" value="ATP-grasp"/>
</dbReference>
<dbReference type="GO" id="GO:0016874">
    <property type="term" value="F:ligase activity"/>
    <property type="evidence" value="ECO:0007669"/>
    <property type="project" value="UniProtKB-KW"/>
</dbReference>
<dbReference type="OMA" id="ENLVHAC"/>
<keyword evidence="3 4" id="KW-0067">ATP-binding</keyword>
<evidence type="ECO:0000256" key="1">
    <source>
        <dbReference type="ARBA" id="ARBA00022598"/>
    </source>
</evidence>
<keyword evidence="2 4" id="KW-0547">Nucleotide-binding</keyword>
<dbReference type="Gene3D" id="3.40.50.20">
    <property type="match status" value="1"/>
</dbReference>
<dbReference type="InterPro" id="IPR013815">
    <property type="entry name" value="ATP_grasp_subdomain_1"/>
</dbReference>
<keyword evidence="7" id="KW-1185">Reference proteome</keyword>
<reference evidence="7" key="1">
    <citation type="journal article" date="2015" name="Genome Announc.">
        <title>Genome sequence of the AIDS-associated pathogen Penicillium marneffei (ATCC18224) and its near taxonomic relative Talaromyces stipitatus (ATCC10500).</title>
        <authorList>
            <person name="Nierman W.C."/>
            <person name="Fedorova-Abrams N.D."/>
            <person name="Andrianopoulos A."/>
        </authorList>
    </citation>
    <scope>NUCLEOTIDE SEQUENCE [LARGE SCALE GENOMIC DNA]</scope>
    <source>
        <strain evidence="7">ATCC 10500 / CBS 375.48 / QM 6759 / NRRL 1006</strain>
    </source>
</reference>
<evidence type="ECO:0000256" key="3">
    <source>
        <dbReference type="ARBA" id="ARBA00022840"/>
    </source>
</evidence>
<dbReference type="GO" id="GO:0046872">
    <property type="term" value="F:metal ion binding"/>
    <property type="evidence" value="ECO:0007669"/>
    <property type="project" value="InterPro"/>
</dbReference>
<dbReference type="HOGENOM" id="CLU_017280_0_0_1"/>
<dbReference type="OrthoDB" id="4219360at2759"/>
<organism evidence="6 7">
    <name type="scientific">Talaromyces stipitatus (strain ATCC 10500 / CBS 375.48 / QM 6759 / NRRL 1006)</name>
    <name type="common">Penicillium stipitatum</name>
    <dbReference type="NCBI Taxonomy" id="441959"/>
    <lineage>
        <taxon>Eukaryota</taxon>
        <taxon>Fungi</taxon>
        <taxon>Dikarya</taxon>
        <taxon>Ascomycota</taxon>
        <taxon>Pezizomycotina</taxon>
        <taxon>Eurotiomycetes</taxon>
        <taxon>Eurotiomycetidae</taxon>
        <taxon>Eurotiales</taxon>
        <taxon>Trichocomaceae</taxon>
        <taxon>Talaromyces</taxon>
        <taxon>Talaromyces sect. Talaromyces</taxon>
    </lineage>
</organism>
<feature type="domain" description="ATP-grasp" evidence="5">
    <location>
        <begin position="338"/>
        <end position="581"/>
    </location>
</feature>
<dbReference type="SUPFAM" id="SSF56059">
    <property type="entry name" value="Glutathione synthetase ATP-binding domain-like"/>
    <property type="match status" value="1"/>
</dbReference>
<dbReference type="PANTHER" id="PTHR43585">
    <property type="entry name" value="FUMIPYRROLE BIOSYNTHESIS PROTEIN C"/>
    <property type="match status" value="1"/>
</dbReference>
<dbReference type="GO" id="GO:0005524">
    <property type="term" value="F:ATP binding"/>
    <property type="evidence" value="ECO:0007669"/>
    <property type="project" value="UniProtKB-UniRule"/>
</dbReference>
<evidence type="ECO:0000256" key="4">
    <source>
        <dbReference type="PROSITE-ProRule" id="PRU00409"/>
    </source>
</evidence>
<sequence>MSFLDHQTIFFRITYPDEQEYFAVVNWRQAPPLAPLGPQVLFRCIDVAVTMVELAPSSHLEPWAPQSRCPCAIYCVDTRSGHSQKIDLSSNNNSLPWHFLFKIPGGPFGPMVQYFVKLVLSTTSGYLSRCDFLERRMLDCHWASQVMGFYKPRQYVSALSLEGEGAGLLANVSSSIGGILLRQGNNAMPVTTCLEELDRELFLRITAPFLSKESIPRKVIALVDGRRNLNLSPAAEGIFRAARALGIGIVVVDQTGHWLQSKDHGYLRDDFLAIDMKIDDNLPGRIVHAIRQYGISVDGITTFSDKYLLPTARAAAALGLPTSPDSAIFRCTNKYETRNLDSSKASQVYRISSQEGLEELIASSESTLAFPMIVKPCSGTSSAGVYKVNNVNELRLVVNQMISSANLTSNYGLDFLLEPYINGPEVDVNLVLVDGEIIFSEINDDFPSPGDSSTAQLTDTFIDTTNLFPSALPEDEKALLRSHAYDVVSSLGFRNGVFHLEARVHNSSMGYARGHKGGLAVDLQLKHRSANISSQTGNATNTIPSVFLIEVNARMPGYQGTTAIERAYGIDYYATYLLAAVADYSRMRDLSIPFHSDLKHWYAVVRLHSDRGGIWISDDACQELLDRRPDLQENVSYCRCCFQRGQEVYQSTANDVPFIAYFIVYSRRSRQHLLSVVDVIKKNFRYELISKDEVGSSVGK</sequence>
<dbReference type="Pfam" id="PF13535">
    <property type="entry name" value="ATP-grasp_4"/>
    <property type="match status" value="1"/>
</dbReference>
<dbReference type="EMBL" id="EQ962664">
    <property type="protein sequence ID" value="EED11430.1"/>
    <property type="molecule type" value="Genomic_DNA"/>
</dbReference>
<gene>
    <name evidence="6" type="ORF">TSTA_080410</name>
</gene>
<dbReference type="PROSITE" id="PS50975">
    <property type="entry name" value="ATP_GRASP"/>
    <property type="match status" value="1"/>
</dbReference>
<protein>
    <recommendedName>
        <fullName evidence="5">ATP-grasp domain-containing protein</fullName>
    </recommendedName>
</protein>
<evidence type="ECO:0000259" key="5">
    <source>
        <dbReference type="PROSITE" id="PS50975"/>
    </source>
</evidence>
<dbReference type="InterPro" id="IPR041472">
    <property type="entry name" value="BL00235/CARNS1_N"/>
</dbReference>
<dbReference type="Gene3D" id="3.30.1490.20">
    <property type="entry name" value="ATP-grasp fold, A domain"/>
    <property type="match status" value="1"/>
</dbReference>
<dbReference type="Gene3D" id="3.30.470.20">
    <property type="entry name" value="ATP-grasp fold, B domain"/>
    <property type="match status" value="1"/>
</dbReference>
<dbReference type="STRING" id="441959.B8MVK6"/>
<dbReference type="eggNOG" id="ENOG502RN4Y">
    <property type="taxonomic scope" value="Eukaryota"/>
</dbReference>